<protein>
    <recommendedName>
        <fullName evidence="1">Xylose isomerase-like TIM barrel domain-containing protein</fullName>
    </recommendedName>
</protein>
<dbReference type="SUPFAM" id="SSF51658">
    <property type="entry name" value="Xylose isomerase-like"/>
    <property type="match status" value="1"/>
</dbReference>
<comment type="caution">
    <text evidence="2">The sequence shown here is derived from an EMBL/GenBank/DDBJ whole genome shotgun (WGS) entry which is preliminary data.</text>
</comment>
<organism evidence="2 3">
    <name type="scientific">Candidatus Desantisbacteria bacterium CG_4_10_14_0_8_um_filter_48_22</name>
    <dbReference type="NCBI Taxonomy" id="1974543"/>
    <lineage>
        <taxon>Bacteria</taxon>
        <taxon>Candidatus Desantisiibacteriota</taxon>
    </lineage>
</organism>
<dbReference type="PANTHER" id="PTHR12110:SF21">
    <property type="entry name" value="XYLOSE ISOMERASE-LIKE TIM BARREL DOMAIN-CONTAINING PROTEIN"/>
    <property type="match status" value="1"/>
</dbReference>
<proteinExistence type="predicted"/>
<reference evidence="3" key="1">
    <citation type="submission" date="2017-09" db="EMBL/GenBank/DDBJ databases">
        <title>Depth-based differentiation of microbial function through sediment-hosted aquifers and enrichment of novel symbionts in the deep terrestrial subsurface.</title>
        <authorList>
            <person name="Probst A.J."/>
            <person name="Ladd B."/>
            <person name="Jarett J.K."/>
            <person name="Geller-Mcgrath D.E."/>
            <person name="Sieber C.M.K."/>
            <person name="Emerson J.B."/>
            <person name="Anantharaman K."/>
            <person name="Thomas B.C."/>
            <person name="Malmstrom R."/>
            <person name="Stieglmeier M."/>
            <person name="Klingl A."/>
            <person name="Woyke T."/>
            <person name="Ryan C.M."/>
            <person name="Banfield J.F."/>
        </authorList>
    </citation>
    <scope>NUCLEOTIDE SEQUENCE [LARGE SCALE GENOMIC DNA]</scope>
</reference>
<dbReference type="AlphaFoldDB" id="A0A2M7SE60"/>
<evidence type="ECO:0000313" key="2">
    <source>
        <dbReference type="EMBL" id="PIZ17827.1"/>
    </source>
</evidence>
<gene>
    <name evidence="2" type="ORF">COY52_02535</name>
</gene>
<accession>A0A2M7SE60</accession>
<dbReference type="InterPro" id="IPR050312">
    <property type="entry name" value="IolE/XylAMocC-like"/>
</dbReference>
<evidence type="ECO:0000259" key="1">
    <source>
        <dbReference type="Pfam" id="PF01261"/>
    </source>
</evidence>
<dbReference type="EMBL" id="PFMR01000081">
    <property type="protein sequence ID" value="PIZ17827.1"/>
    <property type="molecule type" value="Genomic_DNA"/>
</dbReference>
<dbReference type="PANTHER" id="PTHR12110">
    <property type="entry name" value="HYDROXYPYRUVATE ISOMERASE"/>
    <property type="match status" value="1"/>
</dbReference>
<sequence>MEIKYSISLWNYLHYTGSPGLDQVINHVRGLGFGIEMWGSYQGKNLYDLEECRKIKPLLKDITVTLHTVGASNSFDLHKKQIDAAAELGAGLIVLHPDDLVTKDKKAFDADLARSAVAYAKERSVKLALENGPLLFLTEAIEKTEGLGICIDVGHVYFTSDPMSKFLAALKHRLIHLHIQDILPEAEKKLPWRGDDHFIPGTGGIPEKDWELLAKTLKEIDFRGTAVFEIQPRNPLQTALLGKNFFQKML</sequence>
<dbReference type="Pfam" id="PF01261">
    <property type="entry name" value="AP_endonuc_2"/>
    <property type="match status" value="1"/>
</dbReference>
<evidence type="ECO:0000313" key="3">
    <source>
        <dbReference type="Proteomes" id="UP000229307"/>
    </source>
</evidence>
<dbReference type="Proteomes" id="UP000229307">
    <property type="component" value="Unassembled WGS sequence"/>
</dbReference>
<dbReference type="InterPro" id="IPR013022">
    <property type="entry name" value="Xyl_isomerase-like_TIM-brl"/>
</dbReference>
<dbReference type="Gene3D" id="3.20.20.150">
    <property type="entry name" value="Divalent-metal-dependent TIM barrel enzymes"/>
    <property type="match status" value="1"/>
</dbReference>
<name>A0A2M7SE60_9BACT</name>
<feature type="domain" description="Xylose isomerase-like TIM barrel" evidence="1">
    <location>
        <begin position="34"/>
        <end position="234"/>
    </location>
</feature>
<dbReference type="InterPro" id="IPR036237">
    <property type="entry name" value="Xyl_isomerase-like_sf"/>
</dbReference>